<comment type="caution">
    <text evidence="9">The sequence shown here is derived from an EMBL/GenBank/DDBJ whole genome shotgun (WGS) entry which is preliminary data.</text>
</comment>
<reference evidence="9" key="2">
    <citation type="journal article" date="2021" name="PeerJ">
        <title>Extensive microbial diversity within the chicken gut microbiome revealed by metagenomics and culture.</title>
        <authorList>
            <person name="Gilroy R."/>
            <person name="Ravi A."/>
            <person name="Getino M."/>
            <person name="Pursley I."/>
            <person name="Horton D.L."/>
            <person name="Alikhan N.F."/>
            <person name="Baker D."/>
            <person name="Gharbi K."/>
            <person name="Hall N."/>
            <person name="Watson M."/>
            <person name="Adriaenssens E.M."/>
            <person name="Foster-Nyarko E."/>
            <person name="Jarju S."/>
            <person name="Secka A."/>
            <person name="Antonio M."/>
            <person name="Oren A."/>
            <person name="Chaudhuri R.R."/>
            <person name="La Ragione R."/>
            <person name="Hildebrand F."/>
            <person name="Pallen M.J."/>
        </authorList>
    </citation>
    <scope>NUCLEOTIDE SEQUENCE</scope>
    <source>
        <strain evidence="9">1383</strain>
    </source>
</reference>
<accession>A0A9D1HAF3</accession>
<dbReference type="InterPro" id="IPR002549">
    <property type="entry name" value="AI-2E-like"/>
</dbReference>
<feature type="transmembrane region" description="Helical" evidence="8">
    <location>
        <begin position="196"/>
        <end position="218"/>
    </location>
</feature>
<evidence type="ECO:0000256" key="5">
    <source>
        <dbReference type="ARBA" id="ARBA00022692"/>
    </source>
</evidence>
<feature type="transmembrane region" description="Helical" evidence="8">
    <location>
        <begin position="224"/>
        <end position="252"/>
    </location>
</feature>
<evidence type="ECO:0000313" key="10">
    <source>
        <dbReference type="Proteomes" id="UP000824161"/>
    </source>
</evidence>
<keyword evidence="6 8" id="KW-1133">Transmembrane helix</keyword>
<dbReference type="EMBL" id="DVLY01000159">
    <property type="protein sequence ID" value="HIT98456.1"/>
    <property type="molecule type" value="Genomic_DNA"/>
</dbReference>
<feature type="transmembrane region" description="Helical" evidence="8">
    <location>
        <begin position="6"/>
        <end position="30"/>
    </location>
</feature>
<comment type="similarity">
    <text evidence="2">Belongs to the autoinducer-2 exporter (AI-2E) (TC 2.A.86) family.</text>
</comment>
<proteinExistence type="inferred from homology"/>
<evidence type="ECO:0000256" key="7">
    <source>
        <dbReference type="ARBA" id="ARBA00023136"/>
    </source>
</evidence>
<feature type="transmembrane region" description="Helical" evidence="8">
    <location>
        <begin position="51"/>
        <end position="76"/>
    </location>
</feature>
<dbReference type="GO" id="GO:0055085">
    <property type="term" value="P:transmembrane transport"/>
    <property type="evidence" value="ECO:0007669"/>
    <property type="project" value="TreeGrafter"/>
</dbReference>
<keyword evidence="3" id="KW-0813">Transport</keyword>
<dbReference type="PANTHER" id="PTHR21716">
    <property type="entry name" value="TRANSMEMBRANE PROTEIN"/>
    <property type="match status" value="1"/>
</dbReference>
<evidence type="ECO:0000256" key="6">
    <source>
        <dbReference type="ARBA" id="ARBA00022989"/>
    </source>
</evidence>
<reference evidence="9" key="1">
    <citation type="submission" date="2020-10" db="EMBL/GenBank/DDBJ databases">
        <authorList>
            <person name="Gilroy R."/>
        </authorList>
    </citation>
    <scope>NUCLEOTIDE SEQUENCE</scope>
    <source>
        <strain evidence="9">1383</strain>
    </source>
</reference>
<keyword evidence="4" id="KW-1003">Cell membrane</keyword>
<dbReference type="AlphaFoldDB" id="A0A9D1HAF3"/>
<evidence type="ECO:0000256" key="8">
    <source>
        <dbReference type="SAM" id="Phobius"/>
    </source>
</evidence>
<comment type="subcellular location">
    <subcellularLocation>
        <location evidence="1">Cell membrane</location>
        <topology evidence="1">Multi-pass membrane protein</topology>
    </subcellularLocation>
</comment>
<gene>
    <name evidence="9" type="ORF">IAC44_06425</name>
</gene>
<evidence type="ECO:0000313" key="9">
    <source>
        <dbReference type="EMBL" id="HIT98456.1"/>
    </source>
</evidence>
<evidence type="ECO:0000256" key="2">
    <source>
        <dbReference type="ARBA" id="ARBA00009773"/>
    </source>
</evidence>
<feature type="transmembrane region" description="Helical" evidence="8">
    <location>
        <begin position="302"/>
        <end position="328"/>
    </location>
</feature>
<feature type="transmembrane region" description="Helical" evidence="8">
    <location>
        <begin position="138"/>
        <end position="160"/>
    </location>
</feature>
<organism evidence="9 10">
    <name type="scientific">Candidatus Merdimorpha stercoravium</name>
    <dbReference type="NCBI Taxonomy" id="2840863"/>
    <lineage>
        <taxon>Bacteria</taxon>
        <taxon>Pseudomonadati</taxon>
        <taxon>Bacteroidota</taxon>
        <taxon>Flavobacteriia</taxon>
        <taxon>Flavobacteriales</taxon>
        <taxon>Candidatus Merdimorpha</taxon>
    </lineage>
</organism>
<sequence>MIALAVFVWLLWALRSIFLYMVVSSVLVLMASPAVNFLERLHFGRFRIPNVVNVLLVMALMIALVAGVLALIVPLVSTQAENLSLFDAAKAKENALLIYHNIINALMQYGVIQSPPELTTDYIRNMDFSFISRFLDTVVSSLGSLFTMLFAVVFFMFFFLKERHRASSFILSIVPDNFEKNVSDMMEKTRQLLSRYILGLVAQQTTIFVFTLILLLGFGIQNPIIIAFFVALLNIIPYLGPLMGGTLLVSLSMLSNLSMPMNELVPTTLWILAGFIGIQLFDNFVTQPVVFSTSVKAHPLEIFTVTLAGGILFGIVGMIVAVPSYTILRIIAKEFFWDSKLVRAFTRNI</sequence>
<dbReference type="GO" id="GO:0005886">
    <property type="term" value="C:plasma membrane"/>
    <property type="evidence" value="ECO:0007669"/>
    <property type="project" value="UniProtKB-SubCell"/>
</dbReference>
<evidence type="ECO:0000256" key="4">
    <source>
        <dbReference type="ARBA" id="ARBA00022475"/>
    </source>
</evidence>
<keyword evidence="7 8" id="KW-0472">Membrane</keyword>
<dbReference type="PANTHER" id="PTHR21716:SF53">
    <property type="entry name" value="PERMEASE PERM-RELATED"/>
    <property type="match status" value="1"/>
</dbReference>
<evidence type="ECO:0000256" key="3">
    <source>
        <dbReference type="ARBA" id="ARBA00022448"/>
    </source>
</evidence>
<dbReference type="Proteomes" id="UP000824161">
    <property type="component" value="Unassembled WGS sequence"/>
</dbReference>
<feature type="transmembrane region" description="Helical" evidence="8">
    <location>
        <begin position="264"/>
        <end position="282"/>
    </location>
</feature>
<dbReference type="Pfam" id="PF01594">
    <property type="entry name" value="AI-2E_transport"/>
    <property type="match status" value="1"/>
</dbReference>
<keyword evidence="5 8" id="KW-0812">Transmembrane</keyword>
<name>A0A9D1HAF3_9FLAO</name>
<protein>
    <submittedName>
        <fullName evidence="9">AI-2E family transporter</fullName>
    </submittedName>
</protein>
<evidence type="ECO:0000256" key="1">
    <source>
        <dbReference type="ARBA" id="ARBA00004651"/>
    </source>
</evidence>